<protein>
    <recommendedName>
        <fullName evidence="4">Histone chaperone domain-containing protein</fullName>
    </recommendedName>
</protein>
<sequence length="71" mass="7235">MYRGKLMRKETAPVAAATAALQPASSNGNRGTSASSAGTTTAANSLARNEINVASDPDDGLEEGGDEDEEH</sequence>
<gene>
    <name evidence="2" type="ORF">DL762_008887</name>
</gene>
<feature type="compositionally biased region" description="Low complexity" evidence="1">
    <location>
        <begin position="12"/>
        <end position="47"/>
    </location>
</feature>
<evidence type="ECO:0008006" key="4">
    <source>
        <dbReference type="Google" id="ProtNLM"/>
    </source>
</evidence>
<organism evidence="2 3">
    <name type="scientific">Monosporascus cannonballus</name>
    <dbReference type="NCBI Taxonomy" id="155416"/>
    <lineage>
        <taxon>Eukaryota</taxon>
        <taxon>Fungi</taxon>
        <taxon>Dikarya</taxon>
        <taxon>Ascomycota</taxon>
        <taxon>Pezizomycotina</taxon>
        <taxon>Sordariomycetes</taxon>
        <taxon>Xylariomycetidae</taxon>
        <taxon>Xylariales</taxon>
        <taxon>Xylariales incertae sedis</taxon>
        <taxon>Monosporascus</taxon>
    </lineage>
</organism>
<dbReference type="Proteomes" id="UP000294003">
    <property type="component" value="Unassembled WGS sequence"/>
</dbReference>
<proteinExistence type="predicted"/>
<evidence type="ECO:0000256" key="1">
    <source>
        <dbReference type="SAM" id="MobiDB-lite"/>
    </source>
</evidence>
<evidence type="ECO:0000313" key="3">
    <source>
        <dbReference type="Proteomes" id="UP000294003"/>
    </source>
</evidence>
<comment type="caution">
    <text evidence="2">The sequence shown here is derived from an EMBL/GenBank/DDBJ whole genome shotgun (WGS) entry which is preliminary data.</text>
</comment>
<evidence type="ECO:0000313" key="2">
    <source>
        <dbReference type="EMBL" id="RYO78074.1"/>
    </source>
</evidence>
<feature type="compositionally biased region" description="Acidic residues" evidence="1">
    <location>
        <begin position="56"/>
        <end position="71"/>
    </location>
</feature>
<dbReference type="EMBL" id="QJNS01000409">
    <property type="protein sequence ID" value="RYO78074.1"/>
    <property type="molecule type" value="Genomic_DNA"/>
</dbReference>
<accession>A0ABY0GYW6</accession>
<feature type="region of interest" description="Disordered" evidence="1">
    <location>
        <begin position="1"/>
        <end position="71"/>
    </location>
</feature>
<name>A0ABY0GYW6_9PEZI</name>
<keyword evidence="3" id="KW-1185">Reference proteome</keyword>
<reference evidence="2 3" key="1">
    <citation type="submission" date="2018-06" db="EMBL/GenBank/DDBJ databases">
        <title>Complete Genomes of Monosporascus.</title>
        <authorList>
            <person name="Robinson A.J."/>
            <person name="Natvig D.O."/>
        </authorList>
    </citation>
    <scope>NUCLEOTIDE SEQUENCE [LARGE SCALE GENOMIC DNA]</scope>
    <source>
        <strain evidence="2 3">CBS 609.92</strain>
    </source>
</reference>